<evidence type="ECO:0000259" key="7">
    <source>
        <dbReference type="PROSITE" id="PS50850"/>
    </source>
</evidence>
<dbReference type="AlphaFoldDB" id="V6LE02"/>
<evidence type="ECO:0000313" key="10">
    <source>
        <dbReference type="Proteomes" id="UP000018208"/>
    </source>
</evidence>
<keyword evidence="10" id="KW-1185">Reference proteome</keyword>
<protein>
    <submittedName>
        <fullName evidence="8">Major facilitator superfamily protein</fullName>
    </submittedName>
</protein>
<keyword evidence="4 6" id="KW-1133">Transmembrane helix</keyword>
<dbReference type="Proteomes" id="UP000018208">
    <property type="component" value="Unassembled WGS sequence"/>
</dbReference>
<feature type="transmembrane region" description="Helical" evidence="6">
    <location>
        <begin position="429"/>
        <end position="448"/>
    </location>
</feature>
<keyword evidence="3 6" id="KW-0812">Transmembrane</keyword>
<feature type="transmembrane region" description="Helical" evidence="6">
    <location>
        <begin position="296"/>
        <end position="317"/>
    </location>
</feature>
<dbReference type="SUPFAM" id="SSF103473">
    <property type="entry name" value="MFS general substrate transporter"/>
    <property type="match status" value="1"/>
</dbReference>
<evidence type="ECO:0000256" key="1">
    <source>
        <dbReference type="ARBA" id="ARBA00004141"/>
    </source>
</evidence>
<dbReference type="EMBL" id="KI546166">
    <property type="protein sequence ID" value="EST41921.1"/>
    <property type="molecule type" value="Genomic_DNA"/>
</dbReference>
<accession>V6LE02</accession>
<feature type="transmembrane region" description="Helical" evidence="6">
    <location>
        <begin position="103"/>
        <end position="120"/>
    </location>
</feature>
<dbReference type="PANTHER" id="PTHR42718">
    <property type="entry name" value="MAJOR FACILITATOR SUPERFAMILY MULTIDRUG TRANSPORTER MFSC"/>
    <property type="match status" value="1"/>
</dbReference>
<evidence type="ECO:0000256" key="6">
    <source>
        <dbReference type="SAM" id="Phobius"/>
    </source>
</evidence>
<dbReference type="GO" id="GO:0016020">
    <property type="term" value="C:membrane"/>
    <property type="evidence" value="ECO:0007669"/>
    <property type="project" value="UniProtKB-SubCell"/>
</dbReference>
<feature type="transmembrane region" description="Helical" evidence="6">
    <location>
        <begin position="167"/>
        <end position="188"/>
    </location>
</feature>
<evidence type="ECO:0000313" key="8">
    <source>
        <dbReference type="EMBL" id="EST41921.1"/>
    </source>
</evidence>
<sequence length="491" mass="54985">MERQYVGETKLRHLILFNIVSQLAWKFDEQSISQQLPYIQEYYKIEPIVSQWYSTTFFLAQAAAAIPLAKFGERFGQPLVLRICYGLFSIVQIAQFFITNYPLLIVFRVFAGILIAGAVSNKNGLVTKFPNQAESGKSISISILITNINAIFIPFISGILIDKLFFGYINLIAGIFAFISMVASFQFINNPVRTSKHFDLLGGLFITVAIASTCSFFVIIAMNQYYYLILVTFTGILGGSLFYVVEKRAEDPILPLDLLKNPVSDLLILYALNYVNQGGITFIYPQVMRKLNISSGTIGIVNMISGIILVIFSIIIPKVQTKVANWTSLVVLNSVIILLISLNCFFMTMFYGHSVLYGTSNVAFMTIQMISYKMLLMSVEQGDASKVSGFPTVARSVGNSISLALFASIESVVTQNVPQSQQDWGYRGGFIAIICIVFVEIGITICRIGNREQERGKFGFKVKLLRELKKYKILQDNDNHQEDISSQHLQL</sequence>
<dbReference type="PROSITE" id="PS50850">
    <property type="entry name" value="MFS"/>
    <property type="match status" value="1"/>
</dbReference>
<feature type="transmembrane region" description="Helical" evidence="6">
    <location>
        <begin position="266"/>
        <end position="284"/>
    </location>
</feature>
<dbReference type="Gene3D" id="1.20.1250.20">
    <property type="entry name" value="MFS general substrate transporter like domains"/>
    <property type="match status" value="2"/>
</dbReference>
<reference evidence="9" key="2">
    <citation type="submission" date="2020-12" db="EMBL/GenBank/DDBJ databases">
        <title>New Spironucleus salmonicida genome in near-complete chromosomes.</title>
        <authorList>
            <person name="Xu F."/>
            <person name="Kurt Z."/>
            <person name="Jimenez-Gonzalez A."/>
            <person name="Astvaldsson A."/>
            <person name="Andersson J.O."/>
            <person name="Svard S.G."/>
        </authorList>
    </citation>
    <scope>NUCLEOTIDE SEQUENCE</scope>
    <source>
        <strain evidence="9">ATCC 50377</strain>
    </source>
</reference>
<gene>
    <name evidence="8" type="ORF">SS50377_18225</name>
    <name evidence="9" type="ORF">SS50377_22590</name>
</gene>
<dbReference type="Pfam" id="PF07690">
    <property type="entry name" value="MFS_1"/>
    <property type="match status" value="1"/>
</dbReference>
<evidence type="ECO:0000256" key="4">
    <source>
        <dbReference type="ARBA" id="ARBA00022989"/>
    </source>
</evidence>
<feature type="transmembrane region" description="Helical" evidence="6">
    <location>
        <begin position="141"/>
        <end position="161"/>
    </location>
</feature>
<proteinExistence type="predicted"/>
<dbReference type="OrthoDB" id="5086884at2759"/>
<dbReference type="VEuPathDB" id="GiardiaDB:SS50377_22590"/>
<reference evidence="8 9" key="1">
    <citation type="journal article" date="2014" name="PLoS Genet.">
        <title>The Genome of Spironucleus salmonicida Highlights a Fish Pathogen Adapted to Fluctuating Environments.</title>
        <authorList>
            <person name="Xu F."/>
            <person name="Jerlstrom-Hultqvist J."/>
            <person name="Einarsson E."/>
            <person name="Astvaldsson A."/>
            <person name="Svard S.G."/>
            <person name="Andersson J.O."/>
        </authorList>
    </citation>
    <scope>NUCLEOTIDE SEQUENCE</scope>
    <source>
        <strain evidence="9">ATCC 50377</strain>
    </source>
</reference>
<feature type="transmembrane region" description="Helical" evidence="6">
    <location>
        <begin position="329"/>
        <end position="349"/>
    </location>
</feature>
<dbReference type="EMBL" id="AUWU02000003">
    <property type="protein sequence ID" value="KAH0574973.1"/>
    <property type="molecule type" value="Genomic_DNA"/>
</dbReference>
<feature type="domain" description="Major facilitator superfamily (MFS) profile" evidence="7">
    <location>
        <begin position="14"/>
        <end position="452"/>
    </location>
</feature>
<dbReference type="InterPro" id="IPR020846">
    <property type="entry name" value="MFS_dom"/>
</dbReference>
<evidence type="ECO:0000256" key="3">
    <source>
        <dbReference type="ARBA" id="ARBA00022692"/>
    </source>
</evidence>
<dbReference type="GO" id="GO:0022857">
    <property type="term" value="F:transmembrane transporter activity"/>
    <property type="evidence" value="ECO:0007669"/>
    <property type="project" value="InterPro"/>
</dbReference>
<comment type="subcellular location">
    <subcellularLocation>
        <location evidence="1">Membrane</location>
        <topology evidence="1">Multi-pass membrane protein</topology>
    </subcellularLocation>
</comment>
<evidence type="ECO:0000256" key="5">
    <source>
        <dbReference type="ARBA" id="ARBA00023136"/>
    </source>
</evidence>
<dbReference type="InterPro" id="IPR011701">
    <property type="entry name" value="MFS"/>
</dbReference>
<evidence type="ECO:0000313" key="9">
    <source>
        <dbReference type="EMBL" id="KAH0574973.1"/>
    </source>
</evidence>
<organism evidence="8">
    <name type="scientific">Spironucleus salmonicida</name>
    <dbReference type="NCBI Taxonomy" id="348837"/>
    <lineage>
        <taxon>Eukaryota</taxon>
        <taxon>Metamonada</taxon>
        <taxon>Diplomonadida</taxon>
        <taxon>Hexamitidae</taxon>
        <taxon>Hexamitinae</taxon>
        <taxon>Spironucleus</taxon>
    </lineage>
</organism>
<feature type="transmembrane region" description="Helical" evidence="6">
    <location>
        <begin position="79"/>
        <end position="97"/>
    </location>
</feature>
<dbReference type="PANTHER" id="PTHR42718:SF9">
    <property type="entry name" value="MAJOR FACILITATOR SUPERFAMILY MULTIDRUG TRANSPORTER MFSC"/>
    <property type="match status" value="1"/>
</dbReference>
<dbReference type="InterPro" id="IPR036259">
    <property type="entry name" value="MFS_trans_sf"/>
</dbReference>
<keyword evidence="5 6" id="KW-0472">Membrane</keyword>
<name>V6LE02_9EUKA</name>
<keyword evidence="2" id="KW-0813">Transport</keyword>
<feature type="transmembrane region" description="Helical" evidence="6">
    <location>
        <begin position="225"/>
        <end position="245"/>
    </location>
</feature>
<evidence type="ECO:0000256" key="2">
    <source>
        <dbReference type="ARBA" id="ARBA00022448"/>
    </source>
</evidence>
<feature type="transmembrane region" description="Helical" evidence="6">
    <location>
        <begin position="200"/>
        <end position="219"/>
    </location>
</feature>